<reference evidence="5" key="1">
    <citation type="submission" date="2020-09" db="EMBL/GenBank/DDBJ databases">
        <authorList>
            <person name="Kim M.K."/>
        </authorList>
    </citation>
    <scope>NUCLEOTIDE SEQUENCE</scope>
    <source>
        <strain evidence="5">BT704</strain>
    </source>
</reference>
<evidence type="ECO:0000313" key="5">
    <source>
        <dbReference type="EMBL" id="MBD2752325.1"/>
    </source>
</evidence>
<dbReference type="PANTHER" id="PTHR12789">
    <property type="entry name" value="DENSITY-REGULATED PROTEIN HOMOLOG"/>
    <property type="match status" value="1"/>
</dbReference>
<keyword evidence="2" id="KW-0810">Translation regulation</keyword>
<dbReference type="PANTHER" id="PTHR12789:SF0">
    <property type="entry name" value="DENSITY-REGULATED PROTEIN"/>
    <property type="match status" value="1"/>
</dbReference>
<keyword evidence="6" id="KW-1185">Reference proteome</keyword>
<keyword evidence="5" id="KW-0396">Initiation factor</keyword>
<evidence type="ECO:0000259" key="4">
    <source>
        <dbReference type="PROSITE" id="PS50296"/>
    </source>
</evidence>
<dbReference type="SUPFAM" id="SSF55159">
    <property type="entry name" value="eIF1-like"/>
    <property type="match status" value="1"/>
</dbReference>
<dbReference type="InterPro" id="IPR005872">
    <property type="entry name" value="SUI1_arc_bac"/>
</dbReference>
<evidence type="ECO:0000256" key="1">
    <source>
        <dbReference type="ARBA" id="ARBA00005422"/>
    </source>
</evidence>
<evidence type="ECO:0000313" key="6">
    <source>
        <dbReference type="Proteomes" id="UP000653797"/>
    </source>
</evidence>
<dbReference type="GO" id="GO:0003729">
    <property type="term" value="F:mRNA binding"/>
    <property type="evidence" value="ECO:0007669"/>
    <property type="project" value="TreeGrafter"/>
</dbReference>
<dbReference type="GO" id="GO:0003743">
    <property type="term" value="F:translation initiation factor activity"/>
    <property type="evidence" value="ECO:0007669"/>
    <property type="project" value="UniProtKB-KW"/>
</dbReference>
<comment type="caution">
    <text evidence="5">The sequence shown here is derived from an EMBL/GenBank/DDBJ whole genome shotgun (WGS) entry which is preliminary data.</text>
</comment>
<dbReference type="InterPro" id="IPR036877">
    <property type="entry name" value="SUI1_dom_sf"/>
</dbReference>
<dbReference type="GO" id="GO:0001731">
    <property type="term" value="P:formation of translation preinitiation complex"/>
    <property type="evidence" value="ECO:0007669"/>
    <property type="project" value="TreeGrafter"/>
</dbReference>
<dbReference type="EMBL" id="JACXAA010000002">
    <property type="protein sequence ID" value="MBD2752325.1"/>
    <property type="molecule type" value="Genomic_DNA"/>
</dbReference>
<protein>
    <submittedName>
        <fullName evidence="5">Translation initiation factor</fullName>
    </submittedName>
</protein>
<dbReference type="PROSITE" id="PS50296">
    <property type="entry name" value="SUI1"/>
    <property type="match status" value="1"/>
</dbReference>
<proteinExistence type="inferred from homology"/>
<dbReference type="Gene3D" id="3.30.780.10">
    <property type="entry name" value="SUI1-like domain"/>
    <property type="match status" value="1"/>
</dbReference>
<dbReference type="InterPro" id="IPR050318">
    <property type="entry name" value="DENR/SUI1_TIF"/>
</dbReference>
<dbReference type="Pfam" id="PF01253">
    <property type="entry name" value="SUI1"/>
    <property type="match status" value="1"/>
</dbReference>
<name>A0A927AYY1_9BACT</name>
<accession>A0A927AYY1</accession>
<comment type="similarity">
    <text evidence="1">Belongs to the SUI1 family.</text>
</comment>
<feature type="domain" description="SUI1" evidence="4">
    <location>
        <begin position="42"/>
        <end position="108"/>
    </location>
</feature>
<keyword evidence="3" id="KW-0648">Protein biosynthesis</keyword>
<dbReference type="GO" id="GO:0006417">
    <property type="term" value="P:regulation of translation"/>
    <property type="evidence" value="ECO:0007669"/>
    <property type="project" value="UniProtKB-KW"/>
</dbReference>
<gene>
    <name evidence="5" type="ORF">IC230_05440</name>
</gene>
<organism evidence="5 6">
    <name type="scientific">Spirosoma validum</name>
    <dbReference type="NCBI Taxonomy" id="2771355"/>
    <lineage>
        <taxon>Bacteria</taxon>
        <taxon>Pseudomonadati</taxon>
        <taxon>Bacteroidota</taxon>
        <taxon>Cytophagia</taxon>
        <taxon>Cytophagales</taxon>
        <taxon>Cytophagaceae</taxon>
        <taxon>Spirosoma</taxon>
    </lineage>
</organism>
<dbReference type="GO" id="GO:0002188">
    <property type="term" value="P:translation reinitiation"/>
    <property type="evidence" value="ECO:0007669"/>
    <property type="project" value="TreeGrafter"/>
</dbReference>
<evidence type="ECO:0000256" key="2">
    <source>
        <dbReference type="ARBA" id="ARBA00022845"/>
    </source>
</evidence>
<dbReference type="InterPro" id="IPR001950">
    <property type="entry name" value="SUI1"/>
</dbReference>
<dbReference type="PIRSF" id="PIRSF037511">
    <property type="entry name" value="Transl_init_SUI1_pro"/>
    <property type="match status" value="1"/>
</dbReference>
<dbReference type="CDD" id="cd11567">
    <property type="entry name" value="YciH_like"/>
    <property type="match status" value="1"/>
</dbReference>
<dbReference type="AlphaFoldDB" id="A0A927AYY1"/>
<dbReference type="Proteomes" id="UP000653797">
    <property type="component" value="Unassembled WGS sequence"/>
</dbReference>
<dbReference type="RefSeq" id="WP_191037974.1">
    <property type="nucleotide sequence ID" value="NZ_JACXAA010000002.1"/>
</dbReference>
<sequence length="116" mass="12332">MSKKNKTDRAAGGIVYSTNSDFDYESDNSSEAEALPPAQQNLKIWLVKLGGNKVVTAVRDFIGTDADLADLGKQLKTACGSGGSTKDDEILIQGDHRDKVLAWLTGKGYKAKKAGG</sequence>
<evidence type="ECO:0000256" key="3">
    <source>
        <dbReference type="ARBA" id="ARBA00022917"/>
    </source>
</evidence>